<feature type="transmembrane region" description="Helical" evidence="1">
    <location>
        <begin position="19"/>
        <end position="37"/>
    </location>
</feature>
<organism evidence="2">
    <name type="scientific">Arundo donax</name>
    <name type="common">Giant reed</name>
    <name type="synonym">Donax arundinaceus</name>
    <dbReference type="NCBI Taxonomy" id="35708"/>
    <lineage>
        <taxon>Eukaryota</taxon>
        <taxon>Viridiplantae</taxon>
        <taxon>Streptophyta</taxon>
        <taxon>Embryophyta</taxon>
        <taxon>Tracheophyta</taxon>
        <taxon>Spermatophyta</taxon>
        <taxon>Magnoliopsida</taxon>
        <taxon>Liliopsida</taxon>
        <taxon>Poales</taxon>
        <taxon>Poaceae</taxon>
        <taxon>PACMAD clade</taxon>
        <taxon>Arundinoideae</taxon>
        <taxon>Arundineae</taxon>
        <taxon>Arundo</taxon>
    </lineage>
</organism>
<keyword evidence="1" id="KW-0812">Transmembrane</keyword>
<accession>A0A0A9CIT6</accession>
<keyword evidence="1" id="KW-0472">Membrane</keyword>
<evidence type="ECO:0000313" key="2">
    <source>
        <dbReference type="EMBL" id="JAD76189.1"/>
    </source>
</evidence>
<proteinExistence type="predicted"/>
<keyword evidence="1" id="KW-1133">Transmembrane helix</keyword>
<dbReference type="AlphaFoldDB" id="A0A0A9CIT6"/>
<reference evidence="2" key="1">
    <citation type="submission" date="2014-09" db="EMBL/GenBank/DDBJ databases">
        <authorList>
            <person name="Magalhaes I.L.F."/>
            <person name="Oliveira U."/>
            <person name="Santos F.R."/>
            <person name="Vidigal T.H.D.A."/>
            <person name="Brescovit A.D."/>
            <person name="Santos A.J."/>
        </authorList>
    </citation>
    <scope>NUCLEOTIDE SEQUENCE</scope>
    <source>
        <tissue evidence="2">Shoot tissue taken approximately 20 cm above the soil surface</tissue>
    </source>
</reference>
<evidence type="ECO:0000256" key="1">
    <source>
        <dbReference type="SAM" id="Phobius"/>
    </source>
</evidence>
<reference evidence="2" key="2">
    <citation type="journal article" date="2015" name="Data Brief">
        <title>Shoot transcriptome of the giant reed, Arundo donax.</title>
        <authorList>
            <person name="Barrero R.A."/>
            <person name="Guerrero F.D."/>
            <person name="Moolhuijzen P."/>
            <person name="Goolsby J.A."/>
            <person name="Tidwell J."/>
            <person name="Bellgard S.E."/>
            <person name="Bellgard M.I."/>
        </authorList>
    </citation>
    <scope>NUCLEOTIDE SEQUENCE</scope>
    <source>
        <tissue evidence="2">Shoot tissue taken approximately 20 cm above the soil surface</tissue>
    </source>
</reference>
<name>A0A0A9CIT6_ARUDO</name>
<sequence length="48" mass="5663">MVTKNLGICNLLTSRCVEIFFQTRFVVFLVIACYMLIDCMVYRCQFLC</sequence>
<dbReference type="EMBL" id="GBRH01221706">
    <property type="protein sequence ID" value="JAD76189.1"/>
    <property type="molecule type" value="Transcribed_RNA"/>
</dbReference>
<protein>
    <submittedName>
        <fullName evidence="2">Uncharacterized protein</fullName>
    </submittedName>
</protein>